<evidence type="ECO:0000259" key="1">
    <source>
        <dbReference type="Pfam" id="PF01890"/>
    </source>
</evidence>
<protein>
    <recommendedName>
        <fullName evidence="1">CobE/GbiG C-terminal domain-containing protein</fullName>
    </recommendedName>
</protein>
<keyword evidence="3" id="KW-1185">Reference proteome</keyword>
<dbReference type="eggNOG" id="COG0079">
    <property type="taxonomic scope" value="Bacteria"/>
</dbReference>
<dbReference type="STRING" id="512565.AMIS_54280"/>
<feature type="domain" description="CobE/GbiG C-terminal" evidence="1">
    <location>
        <begin position="2"/>
        <end position="120"/>
    </location>
</feature>
<dbReference type="Proteomes" id="UP000007882">
    <property type="component" value="Chromosome"/>
</dbReference>
<dbReference type="PANTHER" id="PTHR37477">
    <property type="entry name" value="COBALT-PRECORRIN-5A HYDROLASE"/>
    <property type="match status" value="1"/>
</dbReference>
<sequence>MIVVGFGARSGVGAPELSAAVRSVLAACGIPPDRVGVLASLDRRVAERAAQELAASAGWRLLGFPAAALAAVPVPNPSAAAEAATGTAGVAEAAALLAAGPGGVLLAPKRIRGRTTVALAESPTGRLAGGAAYFVTGHS</sequence>
<dbReference type="RefSeq" id="WP_014445536.1">
    <property type="nucleotide sequence ID" value="NC_017093.1"/>
</dbReference>
<name>I0HCB1_ACTM4</name>
<reference evidence="2 3" key="1">
    <citation type="submission" date="2012-02" db="EMBL/GenBank/DDBJ databases">
        <title>Complete genome sequence of Actinoplanes missouriensis 431 (= NBRC 102363).</title>
        <authorList>
            <person name="Ohnishi Y."/>
            <person name="Ishikawa J."/>
            <person name="Sekine M."/>
            <person name="Hosoyama A."/>
            <person name="Harada T."/>
            <person name="Narita H."/>
            <person name="Hata T."/>
            <person name="Konno Y."/>
            <person name="Tutikane K."/>
            <person name="Fujita N."/>
            <person name="Horinouchi S."/>
            <person name="Hayakawa M."/>
        </authorList>
    </citation>
    <scope>NUCLEOTIDE SEQUENCE [LARGE SCALE GENOMIC DNA]</scope>
    <source>
        <strain evidence="3">ATCC 14538 / DSM 43046 / CBS 188.64 / JCM 3121 / NBRC 102363 / NCIMB 12654 / NRRL B-3342 / UNCC 431</strain>
    </source>
</reference>
<gene>
    <name evidence="2" type="ordered locus">AMIS_54280</name>
</gene>
<dbReference type="InterPro" id="IPR002750">
    <property type="entry name" value="CobE/GbiG_C"/>
</dbReference>
<dbReference type="PANTHER" id="PTHR37477:SF1">
    <property type="entry name" value="COBALT-PRECORRIN-5A HYDROLASE"/>
    <property type="match status" value="1"/>
</dbReference>
<dbReference type="Gene3D" id="3.30.420.180">
    <property type="entry name" value="CobE/GbiG C-terminal domain"/>
    <property type="match status" value="1"/>
</dbReference>
<dbReference type="KEGG" id="ams:AMIS_54280"/>
<dbReference type="InterPro" id="IPR052553">
    <property type="entry name" value="CbiG_hydrolase"/>
</dbReference>
<accession>I0HCB1</accession>
<evidence type="ECO:0000313" key="3">
    <source>
        <dbReference type="Proteomes" id="UP000007882"/>
    </source>
</evidence>
<organism evidence="2 3">
    <name type="scientific">Actinoplanes missouriensis (strain ATCC 14538 / DSM 43046 / CBS 188.64 / JCM 3121 / NBRC 102363 / NCIMB 12654 / NRRL B-3342 / UNCC 431)</name>
    <dbReference type="NCBI Taxonomy" id="512565"/>
    <lineage>
        <taxon>Bacteria</taxon>
        <taxon>Bacillati</taxon>
        <taxon>Actinomycetota</taxon>
        <taxon>Actinomycetes</taxon>
        <taxon>Micromonosporales</taxon>
        <taxon>Micromonosporaceae</taxon>
        <taxon>Actinoplanes</taxon>
    </lineage>
</organism>
<dbReference type="PATRIC" id="fig|512565.3.peg.5421"/>
<dbReference type="Pfam" id="PF01890">
    <property type="entry name" value="CbiG_C"/>
    <property type="match status" value="1"/>
</dbReference>
<proteinExistence type="predicted"/>
<evidence type="ECO:0000313" key="2">
    <source>
        <dbReference type="EMBL" id="BAL90648.1"/>
    </source>
</evidence>
<dbReference type="AlphaFoldDB" id="I0HCB1"/>
<dbReference type="EMBL" id="AP012319">
    <property type="protein sequence ID" value="BAL90648.1"/>
    <property type="molecule type" value="Genomic_DNA"/>
</dbReference>
<dbReference type="SUPFAM" id="SSF159664">
    <property type="entry name" value="CobE/GbiG C-terminal domain-like"/>
    <property type="match status" value="1"/>
</dbReference>
<dbReference type="HOGENOM" id="CLU_087913_0_2_11"/>
<dbReference type="GO" id="GO:0009236">
    <property type="term" value="P:cobalamin biosynthetic process"/>
    <property type="evidence" value="ECO:0007669"/>
    <property type="project" value="InterPro"/>
</dbReference>
<dbReference type="InterPro" id="IPR036518">
    <property type="entry name" value="CobE/GbiG_C_sf"/>
</dbReference>